<dbReference type="GO" id="GO:0004497">
    <property type="term" value="F:monooxygenase activity"/>
    <property type="evidence" value="ECO:0007669"/>
    <property type="project" value="UniProtKB-KW"/>
</dbReference>
<protein>
    <submittedName>
        <fullName evidence="11">Cytochrome P450</fullName>
    </submittedName>
</protein>
<evidence type="ECO:0000256" key="3">
    <source>
        <dbReference type="ARBA" id="ARBA00010617"/>
    </source>
</evidence>
<keyword evidence="4" id="KW-0812">Transmembrane</keyword>
<dbReference type="GO" id="GO:0005506">
    <property type="term" value="F:iron ion binding"/>
    <property type="evidence" value="ECO:0007669"/>
    <property type="project" value="InterPro"/>
</dbReference>
<dbReference type="PANTHER" id="PTHR24287">
    <property type="entry name" value="P450, PUTATIVE (EUROFUNG)-RELATED"/>
    <property type="match status" value="1"/>
</dbReference>
<dbReference type="InterPro" id="IPR047146">
    <property type="entry name" value="Cyt_P450_E_CYP52_fungi"/>
</dbReference>
<dbReference type="InterPro" id="IPR001128">
    <property type="entry name" value="Cyt_P450"/>
</dbReference>
<keyword evidence="8" id="KW-0408">Iron</keyword>
<keyword evidence="5" id="KW-0479">Metal-binding</keyword>
<comment type="subcellular location">
    <subcellularLocation>
        <location evidence="2">Membrane</location>
        <topology evidence="2">Single-pass membrane protein</topology>
    </subcellularLocation>
</comment>
<sequence>MSREALYLGLSIATTCCLAYSVIQHFSVRVAGPTLVRSPWQMLILVIVLYFARSRHHELRQMRLRGAAPGKIYPHRDPIFGIDWFRLVLRAQANDKLIQIWHSLLTEKIGKTFWVNAMGNWLLMTCEPENVRAILQGQFKSWPIEGPRKRTTIAVIGSKSIFSSNGSQWAHARAMMRPTFVRNQIADLECLDRHADNFLARLRLEGSRIDLQHLFYLFTMDTSTDFMFGRSTEMLLRPSDDAVEFTEAFDYALRASTNRGRAGWLAFMMPDKKFDASVAIFRAFIDRYIAAALKEDRPKERSYVFMHELIDSGATHQEISDQLLSMILGGRDTSASTLSSLFWMLARRPDVVRAIRNEVLQLQGKRPTWEQLKELKYLNNALKEGEFTNTHCMSLTWSTQSVG</sequence>
<keyword evidence="9" id="KW-0503">Monooxygenase</keyword>
<keyword evidence="12" id="KW-1185">Reference proteome</keyword>
<evidence type="ECO:0000256" key="10">
    <source>
        <dbReference type="ARBA" id="ARBA00023136"/>
    </source>
</evidence>
<evidence type="ECO:0000256" key="4">
    <source>
        <dbReference type="ARBA" id="ARBA00022692"/>
    </source>
</evidence>
<dbReference type="EMBL" id="JAACLJ010000001">
    <property type="protein sequence ID" value="KAF4595379.1"/>
    <property type="molecule type" value="Genomic_DNA"/>
</dbReference>
<comment type="caution">
    <text evidence="11">The sequence shown here is derived from an EMBL/GenBank/DDBJ whole genome shotgun (WGS) entry which is preliminary data.</text>
</comment>
<dbReference type="PANTHER" id="PTHR24287:SF17">
    <property type="entry name" value="P450, PUTATIVE (EUROFUNG)-RELATED"/>
    <property type="match status" value="1"/>
</dbReference>
<comment type="similarity">
    <text evidence="3">Belongs to the cytochrome P450 family.</text>
</comment>
<name>A0A8H4VGS7_9HYPO</name>
<organism evidence="11 12">
    <name type="scientific">Ophiocordyceps camponoti-floridani</name>
    <dbReference type="NCBI Taxonomy" id="2030778"/>
    <lineage>
        <taxon>Eukaryota</taxon>
        <taxon>Fungi</taxon>
        <taxon>Dikarya</taxon>
        <taxon>Ascomycota</taxon>
        <taxon>Pezizomycotina</taxon>
        <taxon>Sordariomycetes</taxon>
        <taxon>Hypocreomycetidae</taxon>
        <taxon>Hypocreales</taxon>
        <taxon>Ophiocordycipitaceae</taxon>
        <taxon>Ophiocordyceps</taxon>
    </lineage>
</organism>
<dbReference type="GO" id="GO:0016020">
    <property type="term" value="C:membrane"/>
    <property type="evidence" value="ECO:0007669"/>
    <property type="project" value="UniProtKB-SubCell"/>
</dbReference>
<dbReference type="Proteomes" id="UP000562929">
    <property type="component" value="Unassembled WGS sequence"/>
</dbReference>
<gene>
    <name evidence="11" type="ORF">GQ602_000992</name>
</gene>
<evidence type="ECO:0000256" key="1">
    <source>
        <dbReference type="ARBA" id="ARBA00001971"/>
    </source>
</evidence>
<dbReference type="AlphaFoldDB" id="A0A8H4VGS7"/>
<evidence type="ECO:0000256" key="7">
    <source>
        <dbReference type="ARBA" id="ARBA00023002"/>
    </source>
</evidence>
<evidence type="ECO:0000256" key="9">
    <source>
        <dbReference type="ARBA" id="ARBA00023033"/>
    </source>
</evidence>
<proteinExistence type="inferred from homology"/>
<accession>A0A8H4VGS7</accession>
<evidence type="ECO:0000256" key="5">
    <source>
        <dbReference type="ARBA" id="ARBA00022723"/>
    </source>
</evidence>
<reference evidence="11 12" key="1">
    <citation type="journal article" date="2020" name="G3 (Bethesda)">
        <title>Genetic Underpinnings of Host Manipulation by Ophiocordyceps as Revealed by Comparative Transcriptomics.</title>
        <authorList>
            <person name="Will I."/>
            <person name="Das B."/>
            <person name="Trinh T."/>
            <person name="Brachmann A."/>
            <person name="Ohm R.A."/>
            <person name="de Bekker C."/>
        </authorList>
    </citation>
    <scope>NUCLEOTIDE SEQUENCE [LARGE SCALE GENOMIC DNA]</scope>
    <source>
        <strain evidence="11 12">EC05</strain>
    </source>
</reference>
<dbReference type="GO" id="GO:0016705">
    <property type="term" value="F:oxidoreductase activity, acting on paired donors, with incorporation or reduction of molecular oxygen"/>
    <property type="evidence" value="ECO:0007669"/>
    <property type="project" value="InterPro"/>
</dbReference>
<evidence type="ECO:0000256" key="8">
    <source>
        <dbReference type="ARBA" id="ARBA00023004"/>
    </source>
</evidence>
<comment type="cofactor">
    <cofactor evidence="1">
        <name>heme</name>
        <dbReference type="ChEBI" id="CHEBI:30413"/>
    </cofactor>
</comment>
<dbReference type="Pfam" id="PF00067">
    <property type="entry name" value="p450"/>
    <property type="match status" value="1"/>
</dbReference>
<dbReference type="InterPro" id="IPR036396">
    <property type="entry name" value="Cyt_P450_sf"/>
</dbReference>
<dbReference type="GO" id="GO:0020037">
    <property type="term" value="F:heme binding"/>
    <property type="evidence" value="ECO:0007669"/>
    <property type="project" value="InterPro"/>
</dbReference>
<evidence type="ECO:0000313" key="11">
    <source>
        <dbReference type="EMBL" id="KAF4595379.1"/>
    </source>
</evidence>
<keyword evidence="7" id="KW-0560">Oxidoreductase</keyword>
<evidence type="ECO:0000256" key="2">
    <source>
        <dbReference type="ARBA" id="ARBA00004167"/>
    </source>
</evidence>
<dbReference type="Gene3D" id="1.10.630.10">
    <property type="entry name" value="Cytochrome P450"/>
    <property type="match status" value="1"/>
</dbReference>
<keyword evidence="6" id="KW-1133">Transmembrane helix</keyword>
<evidence type="ECO:0000313" key="12">
    <source>
        <dbReference type="Proteomes" id="UP000562929"/>
    </source>
</evidence>
<dbReference type="OrthoDB" id="1470350at2759"/>
<dbReference type="SUPFAM" id="SSF48264">
    <property type="entry name" value="Cytochrome P450"/>
    <property type="match status" value="1"/>
</dbReference>
<evidence type="ECO:0000256" key="6">
    <source>
        <dbReference type="ARBA" id="ARBA00022989"/>
    </source>
</evidence>
<keyword evidence="10" id="KW-0472">Membrane</keyword>